<evidence type="ECO:0000256" key="4">
    <source>
        <dbReference type="ARBA" id="ARBA00023212"/>
    </source>
</evidence>
<comment type="similarity">
    <text evidence="5">Belongs to the TOG/XMAP215 family.</text>
</comment>
<evidence type="ECO:0000256" key="7">
    <source>
        <dbReference type="SAM" id="MobiDB-lite"/>
    </source>
</evidence>
<dbReference type="Gene3D" id="1.25.10.10">
    <property type="entry name" value="Leucine-rich Repeat Variant"/>
    <property type="match status" value="2"/>
</dbReference>
<organism evidence="9 10">
    <name type="scientific">Mesorhabditis spiculigera</name>
    <dbReference type="NCBI Taxonomy" id="96644"/>
    <lineage>
        <taxon>Eukaryota</taxon>
        <taxon>Metazoa</taxon>
        <taxon>Ecdysozoa</taxon>
        <taxon>Nematoda</taxon>
        <taxon>Chromadorea</taxon>
        <taxon>Rhabditida</taxon>
        <taxon>Rhabditina</taxon>
        <taxon>Rhabditomorpha</taxon>
        <taxon>Rhabditoidea</taxon>
        <taxon>Rhabditidae</taxon>
        <taxon>Mesorhabditinae</taxon>
        <taxon>Mesorhabditis</taxon>
    </lineage>
</organism>
<dbReference type="InterPro" id="IPR034085">
    <property type="entry name" value="TOG"/>
</dbReference>
<dbReference type="FunFam" id="1.25.10.10:FF:000019">
    <property type="entry name" value="Cytoskeleton-associated protein 5"/>
    <property type="match status" value="2"/>
</dbReference>
<dbReference type="InterPro" id="IPR011989">
    <property type="entry name" value="ARM-like"/>
</dbReference>
<feature type="compositionally biased region" description="Low complexity" evidence="7">
    <location>
        <begin position="533"/>
        <end position="559"/>
    </location>
</feature>
<comment type="caution">
    <text evidence="9">The sequence shown here is derived from an EMBL/GenBank/DDBJ whole genome shotgun (WGS) entry which is preliminary data.</text>
</comment>
<keyword evidence="2" id="KW-0963">Cytoplasm</keyword>
<dbReference type="SMART" id="SM01349">
    <property type="entry name" value="TOG"/>
    <property type="match status" value="2"/>
</dbReference>
<dbReference type="InterPro" id="IPR016024">
    <property type="entry name" value="ARM-type_fold"/>
</dbReference>
<proteinExistence type="inferred from homology"/>
<evidence type="ECO:0000313" key="10">
    <source>
        <dbReference type="Proteomes" id="UP001177023"/>
    </source>
</evidence>
<feature type="compositionally biased region" description="Polar residues" evidence="7">
    <location>
        <begin position="614"/>
        <end position="628"/>
    </location>
</feature>
<keyword evidence="10" id="KW-1185">Reference proteome</keyword>
<dbReference type="GO" id="GO:0046785">
    <property type="term" value="P:microtubule polymerization"/>
    <property type="evidence" value="ECO:0007669"/>
    <property type="project" value="InterPro"/>
</dbReference>
<evidence type="ECO:0000256" key="6">
    <source>
        <dbReference type="PROSITE-ProRule" id="PRU00103"/>
    </source>
</evidence>
<dbReference type="PANTHER" id="PTHR12609">
    <property type="entry name" value="MICROTUBULE ASSOCIATED PROTEIN XMAP215"/>
    <property type="match status" value="1"/>
</dbReference>
<dbReference type="GO" id="GO:0005856">
    <property type="term" value="C:cytoskeleton"/>
    <property type="evidence" value="ECO:0007669"/>
    <property type="project" value="UniProtKB-SubCell"/>
</dbReference>
<feature type="repeat" description="HEAT" evidence="6">
    <location>
        <begin position="102"/>
        <end position="140"/>
    </location>
</feature>
<dbReference type="Pfam" id="PF21041">
    <property type="entry name" value="XMAP215_CLASP_TOG"/>
    <property type="match status" value="2"/>
</dbReference>
<feature type="repeat" description="HEAT" evidence="6">
    <location>
        <begin position="457"/>
        <end position="493"/>
    </location>
</feature>
<keyword evidence="4" id="KW-0206">Cytoskeleton</keyword>
<dbReference type="InterPro" id="IPR045110">
    <property type="entry name" value="XMAP215"/>
</dbReference>
<dbReference type="PROSITE" id="PS50077">
    <property type="entry name" value="HEAT_REPEAT"/>
    <property type="match status" value="3"/>
</dbReference>
<evidence type="ECO:0000259" key="8">
    <source>
        <dbReference type="SMART" id="SM01349"/>
    </source>
</evidence>
<dbReference type="InterPro" id="IPR021133">
    <property type="entry name" value="HEAT_type_2"/>
</dbReference>
<evidence type="ECO:0000256" key="1">
    <source>
        <dbReference type="ARBA" id="ARBA00004245"/>
    </source>
</evidence>
<evidence type="ECO:0000256" key="3">
    <source>
        <dbReference type="ARBA" id="ARBA00022737"/>
    </source>
</evidence>
<dbReference type="SUPFAM" id="SSF48371">
    <property type="entry name" value="ARM repeat"/>
    <property type="match status" value="1"/>
</dbReference>
<keyword evidence="3" id="KW-0677">Repeat</keyword>
<dbReference type="Proteomes" id="UP001177023">
    <property type="component" value="Unassembled WGS sequence"/>
</dbReference>
<feature type="domain" description="TOG" evidence="8">
    <location>
        <begin position="283"/>
        <end position="520"/>
    </location>
</feature>
<name>A0AA36CAY2_9BILA</name>
<dbReference type="GO" id="GO:0051010">
    <property type="term" value="F:microtubule plus-end binding"/>
    <property type="evidence" value="ECO:0007669"/>
    <property type="project" value="InterPro"/>
</dbReference>
<dbReference type="GO" id="GO:0061863">
    <property type="term" value="F:microtubule plus end polymerase"/>
    <property type="evidence" value="ECO:0007669"/>
    <property type="project" value="InterPro"/>
</dbReference>
<dbReference type="GO" id="GO:0030951">
    <property type="term" value="P:establishment or maintenance of microtubule cytoskeleton polarity"/>
    <property type="evidence" value="ECO:0007669"/>
    <property type="project" value="InterPro"/>
</dbReference>
<dbReference type="InterPro" id="IPR048491">
    <property type="entry name" value="XMAP215_CLASP_TOG"/>
</dbReference>
<feature type="compositionally biased region" description="Low complexity" evidence="7">
    <location>
        <begin position="639"/>
        <end position="654"/>
    </location>
</feature>
<accession>A0AA36CAY2</accession>
<feature type="non-terminal residue" evidence="9">
    <location>
        <position position="1"/>
    </location>
</feature>
<dbReference type="EMBL" id="CATQJA010000901">
    <property type="protein sequence ID" value="CAJ0564701.1"/>
    <property type="molecule type" value="Genomic_DNA"/>
</dbReference>
<evidence type="ECO:0000256" key="2">
    <source>
        <dbReference type="ARBA" id="ARBA00022490"/>
    </source>
</evidence>
<gene>
    <name evidence="9" type="ORF">MSPICULIGERA_LOCUS3374</name>
</gene>
<protein>
    <recommendedName>
        <fullName evidence="8">TOG domain-containing protein</fullName>
    </recommendedName>
</protein>
<dbReference type="GO" id="GO:0007051">
    <property type="term" value="P:spindle organization"/>
    <property type="evidence" value="ECO:0007669"/>
    <property type="project" value="InterPro"/>
</dbReference>
<evidence type="ECO:0000313" key="9">
    <source>
        <dbReference type="EMBL" id="CAJ0564701.1"/>
    </source>
</evidence>
<dbReference type="AlphaFoldDB" id="A0AA36CAY2"/>
<reference evidence="9" key="1">
    <citation type="submission" date="2023-06" db="EMBL/GenBank/DDBJ databases">
        <authorList>
            <person name="Delattre M."/>
        </authorList>
    </citation>
    <scope>NUCLEOTIDE SEQUENCE</scope>
    <source>
        <strain evidence="9">AF72</strain>
    </source>
</reference>
<feature type="region of interest" description="Disordered" evidence="7">
    <location>
        <begin position="533"/>
        <end position="671"/>
    </location>
</feature>
<feature type="repeat" description="HEAT" evidence="6">
    <location>
        <begin position="178"/>
        <end position="211"/>
    </location>
</feature>
<comment type="subcellular location">
    <subcellularLocation>
        <location evidence="1">Cytoplasm</location>
        <location evidence="1">Cytoskeleton</location>
    </subcellularLocation>
</comment>
<evidence type="ECO:0000256" key="5">
    <source>
        <dbReference type="ARBA" id="ARBA00025722"/>
    </source>
</evidence>
<sequence length="671" mass="71845">MDPWDFLDETDVMGMWPADKRELLASTKWQERKEALDSLAGLLQKHPKLSIKTLTIYGELMDDLKKILVRDSNINVVAVAINVLQMLSSGLRSKFTGFLPMLLEPLLNKSKDKKASVREPLAACLDSIAEWTAPEKLVADLQKALANTNPQMKQLLTKFVANTLNKQAGPPMDFIKQIVPIVVKHASDADREVRDVALEALGSTQRLIGPALKPMLKELTQDAAKMGKIEEACKTAAEAYKEYCAAKNCVPVAGPSSEGEASCPTSEPVDAPEAAVEGVDPWTLFDPVNVWAAVPKNWEEMLGSSKWQDRKEVLDNFLGSLKDVQRIKPDPAHSNVVIPGLIKVVAKDININVAATAASCLYILSEGLRTGFGPYALQAMTPILDKFKEKKSVLKDRLVELVDSVAVSAPLDVVLEPAVTALNSSNPAVKLQTTSFLARHLAQHSTGTLKIELVKILIPALASRANDADSEVRDSACSALGAIKRCTGEGPFSILLGDLEAAKKTKIDEACAKLIAENAANVAAPAILRANDQRAKAATPPNKAKPAAPTANPTPAAATSVGKPVSASNHVTPARPPPTTALPARPINSAPSSSKPVAQATARPNVRPAVARPLSTQNRQASAPPTNKSKAEVKPQEARPITPTLPALRLPRPLQMGNSRIPAFKPTHPPN</sequence>
<feature type="domain" description="TOG" evidence="8">
    <location>
        <begin position="5"/>
        <end position="242"/>
    </location>
</feature>